<dbReference type="Pfam" id="PF00692">
    <property type="entry name" value="dUTPase"/>
    <property type="match status" value="1"/>
</dbReference>
<keyword evidence="5" id="KW-0479">Metal-binding</keyword>
<dbReference type="HAMAP" id="MF_00116">
    <property type="entry name" value="dUTPase_bact"/>
    <property type="match status" value="1"/>
</dbReference>
<dbReference type="OrthoDB" id="9809956at2"/>
<dbReference type="PANTHER" id="PTHR11241">
    <property type="entry name" value="DEOXYURIDINE 5'-TRIPHOSPHATE NUCLEOTIDOHYDROLASE"/>
    <property type="match status" value="1"/>
</dbReference>
<comment type="cofactor">
    <cofactor evidence="5">
        <name>Mg(2+)</name>
        <dbReference type="ChEBI" id="CHEBI:18420"/>
    </cofactor>
</comment>
<comment type="catalytic activity">
    <reaction evidence="4 5">
        <text>dUTP + H2O = dUMP + diphosphate + H(+)</text>
        <dbReference type="Rhea" id="RHEA:10248"/>
        <dbReference type="ChEBI" id="CHEBI:15377"/>
        <dbReference type="ChEBI" id="CHEBI:15378"/>
        <dbReference type="ChEBI" id="CHEBI:33019"/>
        <dbReference type="ChEBI" id="CHEBI:61555"/>
        <dbReference type="ChEBI" id="CHEBI:246422"/>
        <dbReference type="EC" id="3.6.1.23"/>
    </reaction>
</comment>
<evidence type="ECO:0000259" key="6">
    <source>
        <dbReference type="Pfam" id="PF00692"/>
    </source>
</evidence>
<keyword evidence="2 5" id="KW-0378">Hydrolase</keyword>
<dbReference type="AlphaFoldDB" id="A0A4Z0F7L8"/>
<dbReference type="PANTHER" id="PTHR11241:SF0">
    <property type="entry name" value="DEOXYURIDINE 5'-TRIPHOSPHATE NUCLEOTIDOHYDROLASE"/>
    <property type="match status" value="1"/>
</dbReference>
<evidence type="ECO:0000256" key="3">
    <source>
        <dbReference type="ARBA" id="ARBA00023080"/>
    </source>
</evidence>
<feature type="binding site" evidence="5">
    <location>
        <position position="78"/>
    </location>
    <ligand>
        <name>substrate</name>
    </ligand>
</feature>
<accession>A0A4Z0F7L8</accession>
<keyword evidence="5" id="KW-0460">Magnesium</keyword>
<dbReference type="NCBIfam" id="TIGR00576">
    <property type="entry name" value="dut"/>
    <property type="match status" value="1"/>
</dbReference>
<feature type="domain" description="dUTPase-like" evidence="6">
    <location>
        <begin position="12"/>
        <end position="144"/>
    </location>
</feature>
<name>A0A4Z0F7L8_9GAMM</name>
<evidence type="ECO:0000256" key="2">
    <source>
        <dbReference type="ARBA" id="ARBA00022801"/>
    </source>
</evidence>
<dbReference type="GO" id="GO:0046081">
    <property type="term" value="P:dUTP catabolic process"/>
    <property type="evidence" value="ECO:0007669"/>
    <property type="project" value="InterPro"/>
</dbReference>
<proteinExistence type="inferred from homology"/>
<dbReference type="EC" id="3.6.1.23" evidence="5"/>
<keyword evidence="8" id="KW-1185">Reference proteome</keyword>
<evidence type="ECO:0000256" key="4">
    <source>
        <dbReference type="ARBA" id="ARBA00047686"/>
    </source>
</evidence>
<dbReference type="GO" id="GO:0000287">
    <property type="term" value="F:magnesium ion binding"/>
    <property type="evidence" value="ECO:0007669"/>
    <property type="project" value="UniProtKB-UniRule"/>
</dbReference>
<dbReference type="RefSeq" id="WP_135282933.1">
    <property type="nucleotide sequence ID" value="NZ_SRIO01000038.1"/>
</dbReference>
<organism evidence="7 8">
    <name type="scientific">Candidatus Macondimonas diazotrophica</name>
    <dbReference type="NCBI Taxonomy" id="2305248"/>
    <lineage>
        <taxon>Bacteria</taxon>
        <taxon>Pseudomonadati</taxon>
        <taxon>Pseudomonadota</taxon>
        <taxon>Gammaproteobacteria</taxon>
        <taxon>Chromatiales</taxon>
        <taxon>Ectothiorhodospiraceae</taxon>
        <taxon>Candidatus Macondimonas</taxon>
    </lineage>
</organism>
<dbReference type="InterPro" id="IPR036157">
    <property type="entry name" value="dUTPase-like_sf"/>
</dbReference>
<keyword evidence="3 5" id="KW-0546">Nucleotide metabolism</keyword>
<dbReference type="NCBIfam" id="NF001862">
    <property type="entry name" value="PRK00601.1"/>
    <property type="match status" value="1"/>
</dbReference>
<sequence length="146" mass="15453">MHVNVLVKLLDNITLPKYATAGSGAVDLQANISRALRILPGAVKTVPTGLAVALPEGYGMFISSRSGLAIQHNIIVLNAPGLIDSDYRGEVRVVLKNTGDTVFFIHPGARVAQAFLVQLPTIQWRVVQDLPDTDRGAGGFGHTGTA</sequence>
<dbReference type="GO" id="GO:0004170">
    <property type="term" value="F:dUTP diphosphatase activity"/>
    <property type="evidence" value="ECO:0007669"/>
    <property type="project" value="UniProtKB-UniRule"/>
</dbReference>
<dbReference type="CDD" id="cd07557">
    <property type="entry name" value="trimeric_dUTPase"/>
    <property type="match status" value="1"/>
</dbReference>
<comment type="function">
    <text evidence="5">This enzyme is involved in nucleotide metabolism: it produces dUMP, the immediate precursor of thymidine nucleotides and it decreases the intracellular concentration of dUTP so that uracil cannot be incorporated into DNA.</text>
</comment>
<dbReference type="Proteomes" id="UP000297890">
    <property type="component" value="Unassembled WGS sequence"/>
</dbReference>
<dbReference type="SUPFAM" id="SSF51283">
    <property type="entry name" value="dUTPase-like"/>
    <property type="match status" value="1"/>
</dbReference>
<feature type="binding site" evidence="5">
    <location>
        <begin position="82"/>
        <end position="84"/>
    </location>
    <ligand>
        <name>substrate</name>
    </ligand>
</feature>
<feature type="binding site" evidence="5">
    <location>
        <begin position="65"/>
        <end position="67"/>
    </location>
    <ligand>
        <name>substrate</name>
    </ligand>
</feature>
<comment type="caution">
    <text evidence="5">Lacks conserved residue(s) required for the propagation of feature annotation.</text>
</comment>
<protein>
    <recommendedName>
        <fullName evidence="5">Deoxyuridine 5'-triphosphate nucleotidohydrolase</fullName>
        <shortName evidence="5">dUTPase</shortName>
        <ecNumber evidence="5">3.6.1.23</ecNumber>
    </recommendedName>
    <alternativeName>
        <fullName evidence="5">dUTP pyrophosphatase</fullName>
    </alternativeName>
</protein>
<gene>
    <name evidence="5" type="primary">dut</name>
    <name evidence="7" type="ORF">E4680_13425</name>
</gene>
<evidence type="ECO:0000256" key="5">
    <source>
        <dbReference type="HAMAP-Rule" id="MF_00116"/>
    </source>
</evidence>
<evidence type="ECO:0000313" key="8">
    <source>
        <dbReference type="Proteomes" id="UP000297890"/>
    </source>
</evidence>
<dbReference type="InterPro" id="IPR008181">
    <property type="entry name" value="dUTPase"/>
</dbReference>
<dbReference type="InterPro" id="IPR029054">
    <property type="entry name" value="dUTPase-like"/>
</dbReference>
<reference evidence="7 8" key="1">
    <citation type="journal article" date="2019" name="ISME J.">
        <title>Candidatus Macondimonas diazotrophica, a novel gammaproteobacterial genus dominating crude-oil-contaminated coastal sediments.</title>
        <authorList>
            <person name="Karthikeyan S."/>
            <person name="Konstantinidis K."/>
        </authorList>
    </citation>
    <scope>NUCLEOTIDE SEQUENCE [LARGE SCALE GENOMIC DNA]</scope>
    <source>
        <strain evidence="7 8">KTK01</strain>
    </source>
</reference>
<comment type="caution">
    <text evidence="7">The sequence shown here is derived from an EMBL/GenBank/DDBJ whole genome shotgun (WGS) entry which is preliminary data.</text>
</comment>
<evidence type="ECO:0000256" key="1">
    <source>
        <dbReference type="ARBA" id="ARBA00006581"/>
    </source>
</evidence>
<dbReference type="GO" id="GO:0006226">
    <property type="term" value="P:dUMP biosynthetic process"/>
    <property type="evidence" value="ECO:0007669"/>
    <property type="project" value="UniProtKB-UniRule"/>
</dbReference>
<dbReference type="EMBL" id="SRIO01000038">
    <property type="protein sequence ID" value="TFZ81187.1"/>
    <property type="molecule type" value="Genomic_DNA"/>
</dbReference>
<comment type="pathway">
    <text evidence="5">Pyrimidine metabolism; dUMP biosynthesis; dUMP from dCTP (dUTP route): step 2/2.</text>
</comment>
<dbReference type="InterPro" id="IPR033704">
    <property type="entry name" value="dUTPase_trimeric"/>
</dbReference>
<dbReference type="Gene3D" id="2.70.40.10">
    <property type="match status" value="1"/>
</dbReference>
<evidence type="ECO:0000313" key="7">
    <source>
        <dbReference type="EMBL" id="TFZ81187.1"/>
    </source>
</evidence>
<dbReference type="UniPathway" id="UPA00610">
    <property type="reaction ID" value="UER00666"/>
</dbReference>
<comment type="similarity">
    <text evidence="1 5">Belongs to the dUTPase family.</text>
</comment>